<reference evidence="5 6" key="1">
    <citation type="submission" date="2023-09" db="EMBL/GenBank/DDBJ databases">
        <title>Thalassobella suaedae gen. nov., sp. nov., a marine bacterium of the family Flavobacteriaceae isolated from a halophyte Suaeda japonica.</title>
        <authorList>
            <person name="Lee S.Y."/>
            <person name="Hwang C.Y."/>
        </authorList>
    </citation>
    <scope>NUCLEOTIDE SEQUENCE [LARGE SCALE GENOMIC DNA]</scope>
    <source>
        <strain evidence="5 6">HL-DH14</strain>
    </source>
</reference>
<evidence type="ECO:0000313" key="6">
    <source>
        <dbReference type="Proteomes" id="UP001302806"/>
    </source>
</evidence>
<protein>
    <recommendedName>
        <fullName evidence="4">Orn/Lys/Arg decarboxylases family 1 pyridoxal-P attachment site domain-containing protein</fullName>
    </recommendedName>
</protein>
<dbReference type="Proteomes" id="UP001302806">
    <property type="component" value="Chromosome"/>
</dbReference>
<dbReference type="InterPro" id="IPR015421">
    <property type="entry name" value="PyrdxlP-dep_Trfase_major"/>
</dbReference>
<dbReference type="InterPro" id="IPR000310">
    <property type="entry name" value="Orn/Lys/Arg_deCO2ase_major_dom"/>
</dbReference>
<keyword evidence="3" id="KW-0808">Transferase</keyword>
<evidence type="ECO:0000256" key="1">
    <source>
        <dbReference type="ARBA" id="ARBA00001933"/>
    </source>
</evidence>
<dbReference type="PANTHER" id="PTHR42832:SF4">
    <property type="entry name" value="BLR3474 PROTEIN"/>
    <property type="match status" value="1"/>
</dbReference>
<sequence length="223" mass="25999">MKLGLLLQDLHIIISSVLVCILTNKLYEKYNSPNYRKQYNEHIKELRAGDQSLLPDPDKVRIRVYATQSTHKTLSSFRQGSMIHIWDEDFRRITENTFLESYMTHTSTSPNYQMLASLDVGRRQVQLEGFELVEKSIEMAMVLRAKVNDNPQLSKYFDVLTVHDFIPDKFRQTGTLRNTIPNLKVGIGWTRLGKKMILFWIQPKSPYILVKQALMAILLRINI</sequence>
<feature type="domain" description="Orn/Lys/Arg decarboxylases family 1 pyridoxal-P attachment site" evidence="4">
    <location>
        <begin position="42"/>
        <end position="153"/>
    </location>
</feature>
<evidence type="ECO:0000256" key="3">
    <source>
        <dbReference type="ARBA" id="ARBA00022679"/>
    </source>
</evidence>
<dbReference type="RefSeq" id="WP_415865347.1">
    <property type="nucleotide sequence ID" value="NZ_CP134537.1"/>
</dbReference>
<dbReference type="Gene3D" id="3.40.640.10">
    <property type="entry name" value="Type I PLP-dependent aspartate aminotransferase-like (Major domain)"/>
    <property type="match status" value="1"/>
</dbReference>
<dbReference type="EMBL" id="CP134537">
    <property type="protein sequence ID" value="WNH08725.1"/>
    <property type="molecule type" value="Genomic_DNA"/>
</dbReference>
<name>A0ABY9XS12_9FLAO</name>
<accession>A0ABY9XS12</accession>
<organism evidence="5 6">
    <name type="scientific">Thalassobellus suaedae</name>
    <dbReference type="NCBI Taxonomy" id="3074124"/>
    <lineage>
        <taxon>Bacteria</taxon>
        <taxon>Pseudomonadati</taxon>
        <taxon>Bacteroidota</taxon>
        <taxon>Flavobacteriia</taxon>
        <taxon>Flavobacteriales</taxon>
        <taxon>Flavobacteriaceae</taxon>
        <taxon>Thalassobellus</taxon>
    </lineage>
</organism>
<dbReference type="SUPFAM" id="SSF53383">
    <property type="entry name" value="PLP-dependent transferases"/>
    <property type="match status" value="1"/>
</dbReference>
<comment type="cofactor">
    <cofactor evidence="1">
        <name>pyridoxal 5'-phosphate</name>
        <dbReference type="ChEBI" id="CHEBI:597326"/>
    </cofactor>
</comment>
<dbReference type="Pfam" id="PF01276">
    <property type="entry name" value="OKR_DC_1"/>
    <property type="match status" value="1"/>
</dbReference>
<evidence type="ECO:0000313" key="5">
    <source>
        <dbReference type="EMBL" id="WNH08725.1"/>
    </source>
</evidence>
<evidence type="ECO:0000259" key="4">
    <source>
        <dbReference type="Pfam" id="PF01276"/>
    </source>
</evidence>
<gene>
    <name evidence="5" type="ORF">RHP51_16820</name>
</gene>
<dbReference type="PANTHER" id="PTHR42832">
    <property type="entry name" value="AMINO ACID AMINOTRANSFERASE"/>
    <property type="match status" value="1"/>
</dbReference>
<evidence type="ECO:0000256" key="2">
    <source>
        <dbReference type="ARBA" id="ARBA00022576"/>
    </source>
</evidence>
<proteinExistence type="predicted"/>
<dbReference type="InterPro" id="IPR015424">
    <property type="entry name" value="PyrdxlP-dep_Trfase"/>
</dbReference>
<keyword evidence="2" id="KW-0032">Aminotransferase</keyword>
<dbReference type="InterPro" id="IPR050881">
    <property type="entry name" value="LL-DAP_aminotransferase"/>
</dbReference>